<keyword evidence="2" id="KW-1185">Reference proteome</keyword>
<proteinExistence type="predicted"/>
<organism evidence="1 2">
    <name type="scientific">Catharanthus roseus</name>
    <name type="common">Madagascar periwinkle</name>
    <name type="synonym">Vinca rosea</name>
    <dbReference type="NCBI Taxonomy" id="4058"/>
    <lineage>
        <taxon>Eukaryota</taxon>
        <taxon>Viridiplantae</taxon>
        <taxon>Streptophyta</taxon>
        <taxon>Embryophyta</taxon>
        <taxon>Tracheophyta</taxon>
        <taxon>Spermatophyta</taxon>
        <taxon>Magnoliopsida</taxon>
        <taxon>eudicotyledons</taxon>
        <taxon>Gunneridae</taxon>
        <taxon>Pentapetalae</taxon>
        <taxon>asterids</taxon>
        <taxon>lamiids</taxon>
        <taxon>Gentianales</taxon>
        <taxon>Apocynaceae</taxon>
        <taxon>Rauvolfioideae</taxon>
        <taxon>Vinceae</taxon>
        <taxon>Catharanthinae</taxon>
        <taxon>Catharanthus</taxon>
    </lineage>
</organism>
<name>A0ACC0C399_CATRO</name>
<evidence type="ECO:0000313" key="2">
    <source>
        <dbReference type="Proteomes" id="UP001060085"/>
    </source>
</evidence>
<accession>A0ACC0C399</accession>
<gene>
    <name evidence="1" type="ORF">M9H77_10382</name>
</gene>
<evidence type="ECO:0000313" key="1">
    <source>
        <dbReference type="EMBL" id="KAI5679432.1"/>
    </source>
</evidence>
<comment type="caution">
    <text evidence="1">The sequence shown here is derived from an EMBL/GenBank/DDBJ whole genome shotgun (WGS) entry which is preliminary data.</text>
</comment>
<dbReference type="Proteomes" id="UP001060085">
    <property type="component" value="Linkage Group LG02"/>
</dbReference>
<protein>
    <submittedName>
        <fullName evidence="1">Uncharacterized protein</fullName>
    </submittedName>
</protein>
<sequence>MTMIPAAAQNHLSKLQHCYGAVGGGYGGYCSGISNYNNNSNNNNNYYYFSSGDYGGGMSRLEGYGCSEACLLGGSGNLVICTTTPMAEDESRTQSLNEEAAASSSKEYCGAQEEDNIRNDVGSWLQLSIGSSSAVLQTPHHNNHEVVVDQRSGREGEEGTGDHQRLVELDLLPSSAIAASSSSEQIRSFHVPPEIQAPPIRPNYSTTSLFLQHNPTVPSNFPHHQEINYWPGNFRPNSPSSSYSAYFARPIFHQQLHSTAGLGTGATTRPNTGGGGGGIDFRVIDPPRRPHSGIWFILQASQNQAKEPFLPQIPKTFLRTRDGRMTIRLVIKYLVNKLKLQSESER</sequence>
<dbReference type="EMBL" id="CM044702">
    <property type="protein sequence ID" value="KAI5679432.1"/>
    <property type="molecule type" value="Genomic_DNA"/>
</dbReference>
<reference evidence="2" key="1">
    <citation type="journal article" date="2023" name="Nat. Plants">
        <title>Single-cell RNA sequencing provides a high-resolution roadmap for understanding the multicellular compartmentation of specialized metabolism.</title>
        <authorList>
            <person name="Sun S."/>
            <person name="Shen X."/>
            <person name="Li Y."/>
            <person name="Li Y."/>
            <person name="Wang S."/>
            <person name="Li R."/>
            <person name="Zhang H."/>
            <person name="Shen G."/>
            <person name="Guo B."/>
            <person name="Wei J."/>
            <person name="Xu J."/>
            <person name="St-Pierre B."/>
            <person name="Chen S."/>
            <person name="Sun C."/>
        </authorList>
    </citation>
    <scope>NUCLEOTIDE SEQUENCE [LARGE SCALE GENOMIC DNA]</scope>
</reference>